<dbReference type="Proteomes" id="UP000065473">
    <property type="component" value="Chromosome"/>
</dbReference>
<reference evidence="4 5" key="1">
    <citation type="submission" date="2015-12" db="EMBL/GenBank/DDBJ databases">
        <title>A stable core within a dynamic pangenome in Sulfolobus acidocaldarius.</title>
        <authorList>
            <person name="Anderson R."/>
            <person name="Kouris A."/>
            <person name="Seward C."/>
            <person name="Campbell K."/>
            <person name="Whitaker R."/>
        </authorList>
    </citation>
    <scope>NUCLEOTIDE SEQUENCE [LARGE SCALE GENOMIC DNA]</scope>
    <source>
        <strain evidence="2 5">GG12-C01-09</strain>
        <strain evidence="3 4">NG05B_CO5_07</strain>
    </source>
</reference>
<gene>
    <name evidence="2" type="ORF">ATY89_02825</name>
    <name evidence="3" type="ORF">ATZ20_05850</name>
</gene>
<evidence type="ECO:0000259" key="1">
    <source>
        <dbReference type="PROSITE" id="PS51707"/>
    </source>
</evidence>
<sequence length="185" mass="22174">MSYIEREIKLRVISPSLEEIEERIRNNYTFINEEHQIDIYYNNPIRDFRKSDEALRLRNTNGKVILTYKGPKQSKETKTREEIEVEVSDLHKMDLILRKLGFIRSFQVEKIRKNYKYADFIISLDSIKELGEFIEIEGINKTEKELISFVDEFVKKHQIQYEKTIKSYLELLVEHAKKTNNSNTH</sequence>
<dbReference type="InterPro" id="IPR033469">
    <property type="entry name" value="CYTH-like_dom_sf"/>
</dbReference>
<dbReference type="PANTHER" id="PTHR21028">
    <property type="entry name" value="SI:CH211-156B7.4"/>
    <property type="match status" value="1"/>
</dbReference>
<proteinExistence type="predicted"/>
<dbReference type="SUPFAM" id="SSF55154">
    <property type="entry name" value="CYTH-like phosphatases"/>
    <property type="match status" value="1"/>
</dbReference>
<dbReference type="AlphaFoldDB" id="A0A0U2N9D3"/>
<accession>A0A0U2N9D3</accession>
<dbReference type="SMART" id="SM01118">
    <property type="entry name" value="CYTH"/>
    <property type="match status" value="1"/>
</dbReference>
<dbReference type="EMBL" id="CP013694">
    <property type="protein sequence ID" value="ALU28989.1"/>
    <property type="molecule type" value="Genomic_DNA"/>
</dbReference>
<name>A0A0U2N9D3_9CREN</name>
<dbReference type="CDD" id="cd07890">
    <property type="entry name" value="CYTH-like_AC_IV-like"/>
    <property type="match status" value="1"/>
</dbReference>
<evidence type="ECO:0000313" key="4">
    <source>
        <dbReference type="Proteomes" id="UP000060043"/>
    </source>
</evidence>
<dbReference type="OMA" id="QHPCRDF"/>
<evidence type="ECO:0000313" key="5">
    <source>
        <dbReference type="Proteomes" id="UP000065473"/>
    </source>
</evidence>
<dbReference type="SMR" id="A0A0U2N9D3"/>
<dbReference type="PANTHER" id="PTHR21028:SF2">
    <property type="entry name" value="CYTH DOMAIN-CONTAINING PROTEIN"/>
    <property type="match status" value="1"/>
</dbReference>
<dbReference type="NCBIfam" id="TIGR00318">
    <property type="entry name" value="cyaB"/>
    <property type="match status" value="1"/>
</dbReference>
<dbReference type="OrthoDB" id="36730at2157"/>
<dbReference type="Pfam" id="PF01928">
    <property type="entry name" value="CYTH"/>
    <property type="match status" value="1"/>
</dbReference>
<evidence type="ECO:0000313" key="2">
    <source>
        <dbReference type="EMBL" id="ALU28989.1"/>
    </source>
</evidence>
<dbReference type="PROSITE" id="PS51707">
    <property type="entry name" value="CYTH"/>
    <property type="match status" value="1"/>
</dbReference>
<evidence type="ECO:0000313" key="3">
    <source>
        <dbReference type="EMBL" id="ALU31716.1"/>
    </source>
</evidence>
<dbReference type="GeneID" id="14551232"/>
<feature type="domain" description="CYTH" evidence="1">
    <location>
        <begin position="3"/>
        <end position="174"/>
    </location>
</feature>
<organism evidence="2 5">
    <name type="scientific">Sulfolobus acidocaldarius</name>
    <dbReference type="NCBI Taxonomy" id="2285"/>
    <lineage>
        <taxon>Archaea</taxon>
        <taxon>Thermoproteota</taxon>
        <taxon>Thermoprotei</taxon>
        <taxon>Sulfolobales</taxon>
        <taxon>Sulfolobaceae</taxon>
        <taxon>Sulfolobus</taxon>
    </lineage>
</organism>
<dbReference type="InterPro" id="IPR008173">
    <property type="entry name" value="Adenylyl_cyclase_CyaB"/>
</dbReference>
<dbReference type="Proteomes" id="UP000060043">
    <property type="component" value="Chromosome"/>
</dbReference>
<dbReference type="RefSeq" id="WP_011277599.1">
    <property type="nucleotide sequence ID" value="NZ_BHWZ01000001.1"/>
</dbReference>
<dbReference type="EMBL" id="CP013695">
    <property type="protein sequence ID" value="ALU31716.1"/>
    <property type="molecule type" value="Genomic_DNA"/>
</dbReference>
<dbReference type="STRING" id="1435377.SUSAZ_03235"/>
<protein>
    <submittedName>
        <fullName evidence="2">Adenylate cyclase</fullName>
    </submittedName>
</protein>
<dbReference type="PaxDb" id="1435377-SUSAZ_03235"/>
<dbReference type="Gene3D" id="2.40.320.10">
    <property type="entry name" value="Hypothetical Protein Pfu-838710-001"/>
    <property type="match status" value="1"/>
</dbReference>
<dbReference type="InterPro" id="IPR023577">
    <property type="entry name" value="CYTH_domain"/>
</dbReference>